<protein>
    <recommendedName>
        <fullName evidence="1">Neurotransmitter-gated ion-channel ligand-binding domain-containing protein</fullName>
    </recommendedName>
</protein>
<evidence type="ECO:0000313" key="2">
    <source>
        <dbReference type="EMBL" id="GMT24584.1"/>
    </source>
</evidence>
<dbReference type="GO" id="GO:0016020">
    <property type="term" value="C:membrane"/>
    <property type="evidence" value="ECO:0007669"/>
    <property type="project" value="InterPro"/>
</dbReference>
<evidence type="ECO:0000313" key="3">
    <source>
        <dbReference type="Proteomes" id="UP001432322"/>
    </source>
</evidence>
<proteinExistence type="predicted"/>
<dbReference type="Proteomes" id="UP001432322">
    <property type="component" value="Unassembled WGS sequence"/>
</dbReference>
<feature type="non-terminal residue" evidence="2">
    <location>
        <position position="119"/>
    </location>
</feature>
<dbReference type="EMBL" id="BTSY01000004">
    <property type="protein sequence ID" value="GMT24584.1"/>
    <property type="molecule type" value="Genomic_DNA"/>
</dbReference>
<dbReference type="AlphaFoldDB" id="A0AAV5W1I8"/>
<dbReference type="InterPro" id="IPR006201">
    <property type="entry name" value="Neur_channel"/>
</dbReference>
<dbReference type="GO" id="GO:0005230">
    <property type="term" value="F:extracellular ligand-gated monoatomic ion channel activity"/>
    <property type="evidence" value="ECO:0007669"/>
    <property type="project" value="InterPro"/>
</dbReference>
<name>A0AAV5W1I8_9BILA</name>
<reference evidence="2" key="1">
    <citation type="submission" date="2023-10" db="EMBL/GenBank/DDBJ databases">
        <title>Genome assembly of Pristionchus species.</title>
        <authorList>
            <person name="Yoshida K."/>
            <person name="Sommer R.J."/>
        </authorList>
    </citation>
    <scope>NUCLEOTIDE SEQUENCE</scope>
    <source>
        <strain evidence="2">RS5133</strain>
    </source>
</reference>
<keyword evidence="3" id="KW-1185">Reference proteome</keyword>
<organism evidence="2 3">
    <name type="scientific">Pristionchus fissidentatus</name>
    <dbReference type="NCBI Taxonomy" id="1538716"/>
    <lineage>
        <taxon>Eukaryota</taxon>
        <taxon>Metazoa</taxon>
        <taxon>Ecdysozoa</taxon>
        <taxon>Nematoda</taxon>
        <taxon>Chromadorea</taxon>
        <taxon>Rhabditida</taxon>
        <taxon>Rhabditina</taxon>
        <taxon>Diplogasteromorpha</taxon>
        <taxon>Diplogasteroidea</taxon>
        <taxon>Neodiplogasteridae</taxon>
        <taxon>Pristionchus</taxon>
    </lineage>
</organism>
<feature type="non-terminal residue" evidence="2">
    <location>
        <position position="1"/>
    </location>
</feature>
<dbReference type="InterPro" id="IPR006202">
    <property type="entry name" value="Neur_chan_lig-bd"/>
</dbReference>
<dbReference type="SUPFAM" id="SSF63712">
    <property type="entry name" value="Nicotinic receptor ligand binding domain-like"/>
    <property type="match status" value="1"/>
</dbReference>
<dbReference type="PANTHER" id="PTHR18945">
    <property type="entry name" value="NEUROTRANSMITTER GATED ION CHANNEL"/>
    <property type="match status" value="1"/>
</dbReference>
<sequence>QVYSNGVVKTNLQAEITYSCAFDTEKFPFDSQKCSLCFALNGYDSNEVNFTGTVDTGAVNTDMSEWLVRIDNKTTAYDYCSNDLCISIVYFCLFYTCTQLVEDTGEIADSISDCSLSKS</sequence>
<dbReference type="InterPro" id="IPR036734">
    <property type="entry name" value="Neur_chan_lig-bd_sf"/>
</dbReference>
<evidence type="ECO:0000259" key="1">
    <source>
        <dbReference type="Pfam" id="PF02931"/>
    </source>
</evidence>
<accession>A0AAV5W1I8</accession>
<dbReference type="Pfam" id="PF02931">
    <property type="entry name" value="Neur_chan_LBD"/>
    <property type="match status" value="1"/>
</dbReference>
<dbReference type="GO" id="GO:0004888">
    <property type="term" value="F:transmembrane signaling receptor activity"/>
    <property type="evidence" value="ECO:0007669"/>
    <property type="project" value="InterPro"/>
</dbReference>
<dbReference type="Gene3D" id="2.70.170.10">
    <property type="entry name" value="Neurotransmitter-gated ion-channel ligand-binding domain"/>
    <property type="match status" value="1"/>
</dbReference>
<comment type="caution">
    <text evidence="2">The sequence shown here is derived from an EMBL/GenBank/DDBJ whole genome shotgun (WGS) entry which is preliminary data.</text>
</comment>
<feature type="domain" description="Neurotransmitter-gated ion-channel ligand-binding" evidence="1">
    <location>
        <begin position="1"/>
        <end position="57"/>
    </location>
</feature>
<gene>
    <name evidence="2" type="ORF">PFISCL1PPCAC_15882</name>
</gene>